<dbReference type="PROSITE" id="PS51257">
    <property type="entry name" value="PROKAR_LIPOPROTEIN"/>
    <property type="match status" value="1"/>
</dbReference>
<dbReference type="InterPro" id="IPR058647">
    <property type="entry name" value="BSH_CzcB-like"/>
</dbReference>
<evidence type="ECO:0000259" key="4">
    <source>
        <dbReference type="Pfam" id="PF25989"/>
    </source>
</evidence>
<dbReference type="PANTHER" id="PTHR30469:SF37">
    <property type="entry name" value="RAGD PROTEIN"/>
    <property type="match status" value="1"/>
</dbReference>
<evidence type="ECO:0000259" key="3">
    <source>
        <dbReference type="Pfam" id="PF25973"/>
    </source>
</evidence>
<dbReference type="AlphaFoldDB" id="A0A512B3J4"/>
<sequence>MKNLIKYTRHGSKLILAGGFLLLQSLSACHTADSRAEQQEQVTEPEVAVITLQKGKLSSSLQIPGELLPYQEVDLYAKESSYVRKLFVDVGSEVKQGQLLVSLEAPELNSRLAETQSRLKSQEALYTASKAHYNRLYETSKTPGTISPNDLDQALAKQNSDLANLEAAKAAYRAVVATRNYLEIRAPFNGVITARNVSPGAYVGPSGKGSELPLLELQEQNKLRLVVSVPEMYTGLLSQQDNVSFTVKSLPDQEFKAKVKRMAGALDSRLRAERLEMDVVNTNHKLLPGMYAEVNIPLPAKDSTFVVPASAVVASTEKVFVVKVANNKAEWVEVQKGRQADDKVEIYGKLNPGDKLVAVATDEIRNGTELKNVKNE</sequence>
<dbReference type="RefSeq" id="WP_146902763.1">
    <property type="nucleotide sequence ID" value="NZ_BJYS01000039.1"/>
</dbReference>
<comment type="similarity">
    <text evidence="1">Belongs to the membrane fusion protein (MFP) (TC 8.A.1) family.</text>
</comment>
<feature type="domain" description="CzcB-like barrel-sandwich hybrid" evidence="3">
    <location>
        <begin position="77"/>
        <end position="204"/>
    </location>
</feature>
<accession>A0A512B3J4</accession>
<evidence type="ECO:0000313" key="6">
    <source>
        <dbReference type="Proteomes" id="UP000321532"/>
    </source>
</evidence>
<gene>
    <name evidence="5" type="ORF">AAE02nite_41920</name>
</gene>
<keyword evidence="6" id="KW-1185">Reference proteome</keyword>
<dbReference type="SUPFAM" id="SSF111369">
    <property type="entry name" value="HlyD-like secretion proteins"/>
    <property type="match status" value="1"/>
</dbReference>
<dbReference type="Pfam" id="PF25954">
    <property type="entry name" value="Beta-barrel_RND_2"/>
    <property type="match status" value="1"/>
</dbReference>
<evidence type="ECO:0000256" key="1">
    <source>
        <dbReference type="ARBA" id="ARBA00009477"/>
    </source>
</evidence>
<dbReference type="Proteomes" id="UP000321532">
    <property type="component" value="Unassembled WGS sequence"/>
</dbReference>
<dbReference type="Gene3D" id="2.40.30.170">
    <property type="match status" value="1"/>
</dbReference>
<dbReference type="InterPro" id="IPR006143">
    <property type="entry name" value="RND_pump_MFP"/>
</dbReference>
<feature type="domain" description="CusB-like beta-barrel" evidence="2">
    <location>
        <begin position="225"/>
        <end position="296"/>
    </location>
</feature>
<dbReference type="Pfam" id="PF25989">
    <property type="entry name" value="YknX_C"/>
    <property type="match status" value="1"/>
</dbReference>
<dbReference type="Gene3D" id="2.40.50.100">
    <property type="match status" value="1"/>
</dbReference>
<organism evidence="5 6">
    <name type="scientific">Adhaeribacter aerolatus</name>
    <dbReference type="NCBI Taxonomy" id="670289"/>
    <lineage>
        <taxon>Bacteria</taxon>
        <taxon>Pseudomonadati</taxon>
        <taxon>Bacteroidota</taxon>
        <taxon>Cytophagia</taxon>
        <taxon>Cytophagales</taxon>
        <taxon>Hymenobacteraceae</taxon>
        <taxon>Adhaeribacter</taxon>
    </lineage>
</organism>
<dbReference type="Gene3D" id="1.10.287.470">
    <property type="entry name" value="Helix hairpin bin"/>
    <property type="match status" value="1"/>
</dbReference>
<reference evidence="5 6" key="1">
    <citation type="submission" date="2019-07" db="EMBL/GenBank/DDBJ databases">
        <title>Whole genome shotgun sequence of Adhaeribacter aerolatus NBRC 106133.</title>
        <authorList>
            <person name="Hosoyama A."/>
            <person name="Uohara A."/>
            <person name="Ohji S."/>
            <person name="Ichikawa N."/>
        </authorList>
    </citation>
    <scope>NUCLEOTIDE SEQUENCE [LARGE SCALE GENOMIC DNA]</scope>
    <source>
        <strain evidence="5 6">NBRC 106133</strain>
    </source>
</reference>
<dbReference type="PANTHER" id="PTHR30469">
    <property type="entry name" value="MULTIDRUG RESISTANCE PROTEIN MDTA"/>
    <property type="match status" value="1"/>
</dbReference>
<dbReference type="InterPro" id="IPR058792">
    <property type="entry name" value="Beta-barrel_RND_2"/>
</dbReference>
<comment type="caution">
    <text evidence="5">The sequence shown here is derived from an EMBL/GenBank/DDBJ whole genome shotgun (WGS) entry which is preliminary data.</text>
</comment>
<evidence type="ECO:0000313" key="5">
    <source>
        <dbReference type="EMBL" id="GEO06528.1"/>
    </source>
</evidence>
<name>A0A512B3J4_9BACT</name>
<evidence type="ECO:0000259" key="2">
    <source>
        <dbReference type="Pfam" id="PF25954"/>
    </source>
</evidence>
<dbReference type="OrthoDB" id="9806939at2"/>
<feature type="domain" description="YknX-like C-terminal permuted SH3-like" evidence="4">
    <location>
        <begin position="306"/>
        <end position="371"/>
    </location>
</feature>
<dbReference type="InterPro" id="IPR058637">
    <property type="entry name" value="YknX-like_C"/>
</dbReference>
<proteinExistence type="inferred from homology"/>
<dbReference type="Pfam" id="PF25973">
    <property type="entry name" value="BSH_CzcB"/>
    <property type="match status" value="1"/>
</dbReference>
<protein>
    <submittedName>
        <fullName evidence="5">Secretion protein HlyD</fullName>
    </submittedName>
</protein>
<dbReference type="GO" id="GO:0015562">
    <property type="term" value="F:efflux transmembrane transporter activity"/>
    <property type="evidence" value="ECO:0007669"/>
    <property type="project" value="TreeGrafter"/>
</dbReference>
<dbReference type="GO" id="GO:1990281">
    <property type="term" value="C:efflux pump complex"/>
    <property type="evidence" value="ECO:0007669"/>
    <property type="project" value="TreeGrafter"/>
</dbReference>
<dbReference type="Gene3D" id="2.40.420.20">
    <property type="match status" value="1"/>
</dbReference>
<dbReference type="EMBL" id="BJYS01000039">
    <property type="protein sequence ID" value="GEO06528.1"/>
    <property type="molecule type" value="Genomic_DNA"/>
</dbReference>
<dbReference type="NCBIfam" id="TIGR01730">
    <property type="entry name" value="RND_mfp"/>
    <property type="match status" value="1"/>
</dbReference>